<protein>
    <submittedName>
        <fullName evidence="6">Class I SAM-dependent methyltransferase</fullName>
    </submittedName>
</protein>
<evidence type="ECO:0000256" key="2">
    <source>
        <dbReference type="ARBA" id="ARBA00022603"/>
    </source>
</evidence>
<dbReference type="SUPFAM" id="SSF53335">
    <property type="entry name" value="S-adenosyl-L-methionine-dependent methyltransferases"/>
    <property type="match status" value="1"/>
</dbReference>
<evidence type="ECO:0000256" key="4">
    <source>
        <dbReference type="ARBA" id="ARBA00022691"/>
    </source>
</evidence>
<dbReference type="PANTHER" id="PTHR43667:SF2">
    <property type="entry name" value="FATTY ACID C-METHYL TRANSFERASE"/>
    <property type="match status" value="1"/>
</dbReference>
<evidence type="ECO:0000313" key="6">
    <source>
        <dbReference type="EMBL" id="MBM6402339.1"/>
    </source>
</evidence>
<evidence type="ECO:0000256" key="1">
    <source>
        <dbReference type="ARBA" id="ARBA00010815"/>
    </source>
</evidence>
<dbReference type="PANTHER" id="PTHR43667">
    <property type="entry name" value="CYCLOPROPANE-FATTY-ACYL-PHOSPHOLIPID SYNTHASE"/>
    <property type="match status" value="1"/>
</dbReference>
<keyword evidence="5" id="KW-0443">Lipid metabolism</keyword>
<name>A0ABS2CTA5_9MICO</name>
<reference evidence="6" key="1">
    <citation type="submission" date="2021-02" db="EMBL/GenBank/DDBJ databases">
        <title>Phycicoccus sp. MQZ13P-5T, whole genome shotgun sequence.</title>
        <authorList>
            <person name="Tuo L."/>
        </authorList>
    </citation>
    <scope>NUCLEOTIDE SEQUENCE</scope>
    <source>
        <strain evidence="6">MQZ13P-5</strain>
    </source>
</reference>
<organism evidence="6 7">
    <name type="scientific">Phycicoccus sonneratiae</name>
    <dbReference type="NCBI Taxonomy" id="2807628"/>
    <lineage>
        <taxon>Bacteria</taxon>
        <taxon>Bacillati</taxon>
        <taxon>Actinomycetota</taxon>
        <taxon>Actinomycetes</taxon>
        <taxon>Micrococcales</taxon>
        <taxon>Intrasporangiaceae</taxon>
        <taxon>Phycicoccus</taxon>
    </lineage>
</organism>
<sequence>MTTADTPRLELAAPRLTFPRVLTRGAVAKAITEVAVRPMPIRMRYPDGTVVGDGGPDSPILDVVRPRALFRRLEAHPKIGLGEAYMAGDWRAGEGTDLARALMPFAARMGELVPKPLLSLRGLVDRAIPRHQRNTLEGSRSNISAHYDLSNDLFSAFLDPSLSYSSALFDPARPVAEQDLHEAQVRKVEAILDAADVRAGSRVLEIGTGWGELSIRAAARGATVTSVTLSSEQRDLALERIAAAGYADRVEVLLQDYRETTGQFDAIVSVEMIEAVGEEYWETYFQQIDSLLAPGGAVAVQAILMEHHRLLATKGSFGWIQKYIFPGGLIPSLQAIRDVTRESTTLRVERVQAFGADYAETLRRWRETFIARWDEIEHHGFDETFRRMWEFYLAYCEAGFATGYLDVAQIRFTRQEDR</sequence>
<keyword evidence="7" id="KW-1185">Reference proteome</keyword>
<comment type="similarity">
    <text evidence="1">Belongs to the CFA/CMAS family.</text>
</comment>
<proteinExistence type="inferred from homology"/>
<dbReference type="RefSeq" id="WP_204132806.1">
    <property type="nucleotide sequence ID" value="NZ_JAFDVD010000024.1"/>
</dbReference>
<evidence type="ECO:0000313" key="7">
    <source>
        <dbReference type="Proteomes" id="UP001430172"/>
    </source>
</evidence>
<dbReference type="InterPro" id="IPR050723">
    <property type="entry name" value="CFA/CMAS"/>
</dbReference>
<keyword evidence="3" id="KW-0808">Transferase</keyword>
<keyword evidence="2 6" id="KW-0489">Methyltransferase</keyword>
<comment type="caution">
    <text evidence="6">The sequence shown here is derived from an EMBL/GenBank/DDBJ whole genome shotgun (WGS) entry which is preliminary data.</text>
</comment>
<gene>
    <name evidence="6" type="ORF">JQN70_18235</name>
</gene>
<dbReference type="EMBL" id="JAFDVD010000024">
    <property type="protein sequence ID" value="MBM6402339.1"/>
    <property type="molecule type" value="Genomic_DNA"/>
</dbReference>
<accession>A0ABS2CTA5</accession>
<dbReference type="InterPro" id="IPR029063">
    <property type="entry name" value="SAM-dependent_MTases_sf"/>
</dbReference>
<dbReference type="PIRSF" id="PIRSF003085">
    <property type="entry name" value="CMAS"/>
    <property type="match status" value="1"/>
</dbReference>
<dbReference type="Gene3D" id="3.40.50.150">
    <property type="entry name" value="Vaccinia Virus protein VP39"/>
    <property type="match status" value="1"/>
</dbReference>
<keyword evidence="4" id="KW-0949">S-adenosyl-L-methionine</keyword>
<evidence type="ECO:0000256" key="3">
    <source>
        <dbReference type="ARBA" id="ARBA00022679"/>
    </source>
</evidence>
<dbReference type="GO" id="GO:0008168">
    <property type="term" value="F:methyltransferase activity"/>
    <property type="evidence" value="ECO:0007669"/>
    <property type="project" value="UniProtKB-KW"/>
</dbReference>
<dbReference type="CDD" id="cd02440">
    <property type="entry name" value="AdoMet_MTases"/>
    <property type="match status" value="1"/>
</dbReference>
<dbReference type="Proteomes" id="UP001430172">
    <property type="component" value="Unassembled WGS sequence"/>
</dbReference>
<evidence type="ECO:0000256" key="5">
    <source>
        <dbReference type="ARBA" id="ARBA00023098"/>
    </source>
</evidence>
<dbReference type="InterPro" id="IPR003333">
    <property type="entry name" value="CMAS"/>
</dbReference>
<dbReference type="Pfam" id="PF02353">
    <property type="entry name" value="CMAS"/>
    <property type="match status" value="1"/>
</dbReference>
<dbReference type="GO" id="GO:0032259">
    <property type="term" value="P:methylation"/>
    <property type="evidence" value="ECO:0007669"/>
    <property type="project" value="UniProtKB-KW"/>
</dbReference>